<proteinExistence type="predicted"/>
<evidence type="ECO:0000313" key="2">
    <source>
        <dbReference type="Proteomes" id="UP000278807"/>
    </source>
</evidence>
<evidence type="ECO:0000313" key="1">
    <source>
        <dbReference type="EMBL" id="VDO00619.1"/>
    </source>
</evidence>
<evidence type="ECO:0000313" key="3">
    <source>
        <dbReference type="WBParaSite" id="HNAJ_0000476101-mRNA-1"/>
    </source>
</evidence>
<gene>
    <name evidence="1" type="ORF">HNAJ_LOCUS4759</name>
</gene>
<keyword evidence="2" id="KW-1185">Reference proteome</keyword>
<accession>A0A0R3TCH2</accession>
<dbReference type="OrthoDB" id="44841at2759"/>
<protein>
    <submittedName>
        <fullName evidence="3">MH2 domain-containing protein</fullName>
    </submittedName>
</protein>
<name>A0A0R3TCH2_RODNA</name>
<reference evidence="3" key="1">
    <citation type="submission" date="2017-02" db="UniProtKB">
        <authorList>
            <consortium name="WormBaseParasite"/>
        </authorList>
    </citation>
    <scope>IDENTIFICATION</scope>
</reference>
<reference evidence="1 2" key="2">
    <citation type="submission" date="2018-11" db="EMBL/GenBank/DDBJ databases">
        <authorList>
            <consortium name="Pathogen Informatics"/>
        </authorList>
    </citation>
    <scope>NUCLEOTIDE SEQUENCE [LARGE SCALE GENOMIC DNA]</scope>
</reference>
<sequence length="118" mass="12513">MNAYLGCVSGTDSRGSVSYGVRNRVPGSSHSTALAATLDRLASSANCNANGSAHLGRNNSVDAVQTIILKRSSMDTPWGFRIQGGQDYNLQLTVKKACAIADVMHIVNSRFDIGNPSR</sequence>
<dbReference type="Gene3D" id="2.30.42.10">
    <property type="match status" value="1"/>
</dbReference>
<dbReference type="WBParaSite" id="HNAJ_0000476101-mRNA-1">
    <property type="protein sequence ID" value="HNAJ_0000476101-mRNA-1"/>
    <property type="gene ID" value="HNAJ_0000476101"/>
</dbReference>
<dbReference type="STRING" id="102285.A0A0R3TCH2"/>
<dbReference type="AlphaFoldDB" id="A0A0R3TCH2"/>
<dbReference type="EMBL" id="UZAE01003596">
    <property type="protein sequence ID" value="VDO00619.1"/>
    <property type="molecule type" value="Genomic_DNA"/>
</dbReference>
<dbReference type="InterPro" id="IPR036034">
    <property type="entry name" value="PDZ_sf"/>
</dbReference>
<dbReference type="Proteomes" id="UP000278807">
    <property type="component" value="Unassembled WGS sequence"/>
</dbReference>
<organism evidence="3">
    <name type="scientific">Rodentolepis nana</name>
    <name type="common">Dwarf tapeworm</name>
    <name type="synonym">Hymenolepis nana</name>
    <dbReference type="NCBI Taxonomy" id="102285"/>
    <lineage>
        <taxon>Eukaryota</taxon>
        <taxon>Metazoa</taxon>
        <taxon>Spiralia</taxon>
        <taxon>Lophotrochozoa</taxon>
        <taxon>Platyhelminthes</taxon>
        <taxon>Cestoda</taxon>
        <taxon>Eucestoda</taxon>
        <taxon>Cyclophyllidea</taxon>
        <taxon>Hymenolepididae</taxon>
        <taxon>Rodentolepis</taxon>
    </lineage>
</organism>